<dbReference type="InterPro" id="IPR036397">
    <property type="entry name" value="RNaseH_sf"/>
</dbReference>
<dbReference type="InterPro" id="IPR012337">
    <property type="entry name" value="RNaseH-like_sf"/>
</dbReference>
<reference evidence="1" key="1">
    <citation type="submission" date="2018-05" db="EMBL/GenBank/DDBJ databases">
        <title>Draft genome of Mucuna pruriens seed.</title>
        <authorList>
            <person name="Nnadi N.E."/>
            <person name="Vos R."/>
            <person name="Hasami M.H."/>
            <person name="Devisetty U.K."/>
            <person name="Aguiy J.C."/>
        </authorList>
    </citation>
    <scope>NUCLEOTIDE SEQUENCE [LARGE SCALE GENOMIC DNA]</scope>
    <source>
        <strain evidence="1">JCA_2017</strain>
    </source>
</reference>
<feature type="non-terminal residue" evidence="1">
    <location>
        <position position="1"/>
    </location>
</feature>
<protein>
    <recommendedName>
        <fullName evidence="3">Gag-pol</fullName>
    </recommendedName>
</protein>
<dbReference type="OrthoDB" id="1713704at2759"/>
<dbReference type="SUPFAM" id="SSF53098">
    <property type="entry name" value="Ribonuclease H-like"/>
    <property type="match status" value="1"/>
</dbReference>
<accession>A0A371G8B5</accession>
<dbReference type="AlphaFoldDB" id="A0A371G8B5"/>
<dbReference type="Proteomes" id="UP000257109">
    <property type="component" value="Unassembled WGS sequence"/>
</dbReference>
<gene>
    <name evidence="1" type="ORF">CR513_31829</name>
</gene>
<evidence type="ECO:0000313" key="1">
    <source>
        <dbReference type="EMBL" id="RDX86798.1"/>
    </source>
</evidence>
<evidence type="ECO:0008006" key="3">
    <source>
        <dbReference type="Google" id="ProtNLM"/>
    </source>
</evidence>
<evidence type="ECO:0000313" key="2">
    <source>
        <dbReference type="Proteomes" id="UP000257109"/>
    </source>
</evidence>
<comment type="caution">
    <text evidence="1">The sequence shown here is derived from an EMBL/GenBank/DDBJ whole genome shotgun (WGS) entry which is preliminary data.</text>
</comment>
<proteinExistence type="predicted"/>
<keyword evidence="2" id="KW-1185">Reference proteome</keyword>
<sequence>MGPFPVSNGYSYILLVVDYVSRWVEAIATRTNDARVVVEDLLIMKLLEFLLVDPRVLISLQAERSIHRISLGFASGFFSKNLNAVWSENTTILEPSKYERNLSRANTIANSSFSVVV</sequence>
<name>A0A371G8B5_MUCPR</name>
<dbReference type="Gene3D" id="3.30.420.10">
    <property type="entry name" value="Ribonuclease H-like superfamily/Ribonuclease H"/>
    <property type="match status" value="1"/>
</dbReference>
<organism evidence="1 2">
    <name type="scientific">Mucuna pruriens</name>
    <name type="common">Velvet bean</name>
    <name type="synonym">Dolichos pruriens</name>
    <dbReference type="NCBI Taxonomy" id="157652"/>
    <lineage>
        <taxon>Eukaryota</taxon>
        <taxon>Viridiplantae</taxon>
        <taxon>Streptophyta</taxon>
        <taxon>Embryophyta</taxon>
        <taxon>Tracheophyta</taxon>
        <taxon>Spermatophyta</taxon>
        <taxon>Magnoliopsida</taxon>
        <taxon>eudicotyledons</taxon>
        <taxon>Gunneridae</taxon>
        <taxon>Pentapetalae</taxon>
        <taxon>rosids</taxon>
        <taxon>fabids</taxon>
        <taxon>Fabales</taxon>
        <taxon>Fabaceae</taxon>
        <taxon>Papilionoideae</taxon>
        <taxon>50 kb inversion clade</taxon>
        <taxon>NPAAA clade</taxon>
        <taxon>indigoferoid/millettioid clade</taxon>
        <taxon>Phaseoleae</taxon>
        <taxon>Mucuna</taxon>
    </lineage>
</organism>
<dbReference type="EMBL" id="QJKJ01006416">
    <property type="protein sequence ID" value="RDX86798.1"/>
    <property type="molecule type" value="Genomic_DNA"/>
</dbReference>
<dbReference type="GO" id="GO:0003676">
    <property type="term" value="F:nucleic acid binding"/>
    <property type="evidence" value="ECO:0007669"/>
    <property type="project" value="InterPro"/>
</dbReference>